<protein>
    <submittedName>
        <fullName evidence="2">Uncharacterized protein</fullName>
    </submittedName>
</protein>
<dbReference type="EMBL" id="NVQC01000022">
    <property type="protein sequence ID" value="PTL35833.1"/>
    <property type="molecule type" value="Genomic_DNA"/>
</dbReference>
<dbReference type="AlphaFoldDB" id="A0A2T4TXI2"/>
<feature type="transmembrane region" description="Helical" evidence="1">
    <location>
        <begin position="205"/>
        <end position="226"/>
    </location>
</feature>
<reference evidence="2 3" key="1">
    <citation type="submission" date="2017-09" db="EMBL/GenBank/DDBJ databases">
        <title>Bloom of a denitrifying methanotroph, Candidatus Methylomirabilis limnetica, in a deep stratified lake.</title>
        <authorList>
            <person name="Graf J.S."/>
            <person name="Marchant H.K."/>
            <person name="Tienken D."/>
            <person name="Hach P.F."/>
            <person name="Brand A."/>
            <person name="Schubert C.J."/>
            <person name="Kuypers M.M."/>
            <person name="Milucka J."/>
        </authorList>
    </citation>
    <scope>NUCLEOTIDE SEQUENCE [LARGE SCALE GENOMIC DNA]</scope>
    <source>
        <strain evidence="2 3">Zug</strain>
    </source>
</reference>
<organism evidence="2 3">
    <name type="scientific">Candidatus Methylomirabilis limnetica</name>
    <dbReference type="NCBI Taxonomy" id="2033718"/>
    <lineage>
        <taxon>Bacteria</taxon>
        <taxon>Candidatus Methylomirabilota</taxon>
        <taxon>Candidatus Methylomirabilia</taxon>
        <taxon>Candidatus Methylomirabilales</taxon>
        <taxon>Candidatus Methylomirabilaceae</taxon>
        <taxon>Candidatus Methylomirabilis</taxon>
    </lineage>
</organism>
<accession>A0A2T4TXI2</accession>
<keyword evidence="3" id="KW-1185">Reference proteome</keyword>
<sequence>MAQQSGITPKGEATDPEIATLRQDGDSDVTLILKKGKFAEFLFGFLGARETLSKTFDNDFIVRIEDLLQFHHLLEQKIAKEQFIMTSLVTAVIRYDDNTNRTINTFEAIEKYSEHRDIGVQSFDMCWNFVFKTPDMNTVQQQKVSVFFETARLFSRVGSITVRVEHTNQVWAAEVLRLFEEHIGKIVIRYSLAYKTLRSLKSFGILDTIAVACILFIIVGGIYMLIQKKDMLNPLKVRDEFIFDVAEVLIDNRSDRDPSLLLQFFLLRDLKYEPRAIISGLQEAGRFNSKYHGVIDKWVSGYYDRDEKSEKLTYNTKAMIQQIQAMQNIHWAYSYFRFVLLYLVAYMLTALYLRVFRMQSILALTAKGNRQMEKQEKEKSIMMQFIFGICASIVAAIIYEYTIKLFLIN</sequence>
<evidence type="ECO:0000313" key="3">
    <source>
        <dbReference type="Proteomes" id="UP000241436"/>
    </source>
</evidence>
<dbReference type="OrthoDB" id="7069095at2"/>
<feature type="transmembrane region" description="Helical" evidence="1">
    <location>
        <begin position="380"/>
        <end position="399"/>
    </location>
</feature>
<dbReference type="RefSeq" id="WP_107562689.1">
    <property type="nucleotide sequence ID" value="NZ_NVQC01000022.1"/>
</dbReference>
<gene>
    <name evidence="2" type="ORF">CLG94_08760</name>
</gene>
<evidence type="ECO:0000256" key="1">
    <source>
        <dbReference type="SAM" id="Phobius"/>
    </source>
</evidence>
<evidence type="ECO:0000313" key="2">
    <source>
        <dbReference type="EMBL" id="PTL35833.1"/>
    </source>
</evidence>
<keyword evidence="1" id="KW-0812">Transmembrane</keyword>
<feature type="transmembrane region" description="Helical" evidence="1">
    <location>
        <begin position="335"/>
        <end position="353"/>
    </location>
</feature>
<comment type="caution">
    <text evidence="2">The sequence shown here is derived from an EMBL/GenBank/DDBJ whole genome shotgun (WGS) entry which is preliminary data.</text>
</comment>
<reference evidence="3" key="2">
    <citation type="journal article" date="2018" name="Environ. Microbiol.">
        <title>Bloom of a denitrifying methanotroph, 'Candidatus Methylomirabilis limnetica', in a deep stratified lake.</title>
        <authorList>
            <person name="Graf J.S."/>
            <person name="Mayr M.J."/>
            <person name="Marchant H.K."/>
            <person name="Tienken D."/>
            <person name="Hach P.F."/>
            <person name="Brand A."/>
            <person name="Schubert C.J."/>
            <person name="Kuypers M.M."/>
            <person name="Milucka J."/>
        </authorList>
    </citation>
    <scope>NUCLEOTIDE SEQUENCE [LARGE SCALE GENOMIC DNA]</scope>
    <source>
        <strain evidence="3">Zug</strain>
    </source>
</reference>
<keyword evidence="1" id="KW-1133">Transmembrane helix</keyword>
<keyword evidence="1" id="KW-0472">Membrane</keyword>
<proteinExistence type="predicted"/>
<name>A0A2T4TXI2_9BACT</name>
<dbReference type="Proteomes" id="UP000241436">
    <property type="component" value="Unassembled WGS sequence"/>
</dbReference>